<reference evidence="1" key="1">
    <citation type="submission" date="2024-09" db="EMBL/GenBank/DDBJ databases">
        <title>Black Yeasts Isolated from many extreme environments.</title>
        <authorList>
            <person name="Coleine C."/>
            <person name="Stajich J.E."/>
            <person name="Selbmann L."/>
        </authorList>
    </citation>
    <scope>NUCLEOTIDE SEQUENCE</scope>
    <source>
        <strain evidence="1">CCFEE 5737</strain>
    </source>
</reference>
<evidence type="ECO:0000313" key="1">
    <source>
        <dbReference type="EMBL" id="KAK3080000.1"/>
    </source>
</evidence>
<comment type="caution">
    <text evidence="1">The sequence shown here is derived from an EMBL/GenBank/DDBJ whole genome shotgun (WGS) entry which is preliminary data.</text>
</comment>
<dbReference type="Proteomes" id="UP001186974">
    <property type="component" value="Unassembled WGS sequence"/>
</dbReference>
<keyword evidence="2" id="KW-1185">Reference proteome</keyword>
<name>A0ACC3DTU9_9PEZI</name>
<accession>A0ACC3DTU9</accession>
<sequence>MCRGRGEMRYVEGGQGQGEGRGGRQIEELKRRTEVLVREVRVARRVEVDGLQGAWVEVGDVRRVPLVELDGGREVAVEVMGHSGPRDGGIGSAEMG</sequence>
<dbReference type="EMBL" id="JAWDJW010000801">
    <property type="protein sequence ID" value="KAK3080000.1"/>
    <property type="molecule type" value="Genomic_DNA"/>
</dbReference>
<evidence type="ECO:0000313" key="2">
    <source>
        <dbReference type="Proteomes" id="UP001186974"/>
    </source>
</evidence>
<proteinExistence type="predicted"/>
<protein>
    <submittedName>
        <fullName evidence="1">Uncharacterized protein</fullName>
    </submittedName>
</protein>
<organism evidence="1 2">
    <name type="scientific">Coniosporium uncinatum</name>
    <dbReference type="NCBI Taxonomy" id="93489"/>
    <lineage>
        <taxon>Eukaryota</taxon>
        <taxon>Fungi</taxon>
        <taxon>Dikarya</taxon>
        <taxon>Ascomycota</taxon>
        <taxon>Pezizomycotina</taxon>
        <taxon>Dothideomycetes</taxon>
        <taxon>Dothideomycetes incertae sedis</taxon>
        <taxon>Coniosporium</taxon>
    </lineage>
</organism>
<gene>
    <name evidence="1" type="ORF">LTS18_003401</name>
</gene>